<keyword evidence="3" id="KW-1185">Reference proteome</keyword>
<proteinExistence type="predicted"/>
<evidence type="ECO:0000256" key="1">
    <source>
        <dbReference type="SAM" id="Phobius"/>
    </source>
</evidence>
<comment type="caution">
    <text evidence="2">The sequence shown here is derived from an EMBL/GenBank/DDBJ whole genome shotgun (WGS) entry which is preliminary data.</text>
</comment>
<dbReference type="RefSeq" id="WP_165240782.1">
    <property type="nucleotide sequence ID" value="NZ_JAAKZV010000145.1"/>
</dbReference>
<sequence length="104" mass="10598">MAQVARGQQGIGLFASDGERHTTQDILIGLTVLLGAIALVTSFFSGLHVLASWTGLVGIVTGAWGQMISATTRERFVVIIALGAAALGFFLGMARGGLLGGIVG</sequence>
<organism evidence="2 3">
    <name type="scientific">Streptomyces coryli</name>
    <dbReference type="NCBI Taxonomy" id="1128680"/>
    <lineage>
        <taxon>Bacteria</taxon>
        <taxon>Bacillati</taxon>
        <taxon>Actinomycetota</taxon>
        <taxon>Actinomycetes</taxon>
        <taxon>Kitasatosporales</taxon>
        <taxon>Streptomycetaceae</taxon>
        <taxon>Streptomyces</taxon>
    </lineage>
</organism>
<evidence type="ECO:0000313" key="3">
    <source>
        <dbReference type="Proteomes" id="UP000481583"/>
    </source>
</evidence>
<dbReference type="Proteomes" id="UP000481583">
    <property type="component" value="Unassembled WGS sequence"/>
</dbReference>
<dbReference type="AlphaFoldDB" id="A0A6G4U7X1"/>
<accession>A0A6G4U7X1</accession>
<evidence type="ECO:0000313" key="2">
    <source>
        <dbReference type="EMBL" id="NGN67488.1"/>
    </source>
</evidence>
<gene>
    <name evidence="2" type="ORF">G5C51_26735</name>
</gene>
<keyword evidence="1" id="KW-1133">Transmembrane helix</keyword>
<name>A0A6G4U7X1_9ACTN</name>
<feature type="transmembrane region" description="Helical" evidence="1">
    <location>
        <begin position="76"/>
        <end position="94"/>
    </location>
</feature>
<protein>
    <submittedName>
        <fullName evidence="2">Uncharacterized protein</fullName>
    </submittedName>
</protein>
<feature type="transmembrane region" description="Helical" evidence="1">
    <location>
        <begin position="50"/>
        <end position="69"/>
    </location>
</feature>
<keyword evidence="1" id="KW-0472">Membrane</keyword>
<reference evidence="2 3" key="1">
    <citation type="submission" date="2020-02" db="EMBL/GenBank/DDBJ databases">
        <title>Whole-genome analyses of novel actinobacteria.</title>
        <authorList>
            <person name="Sahin N."/>
        </authorList>
    </citation>
    <scope>NUCLEOTIDE SEQUENCE [LARGE SCALE GENOMIC DNA]</scope>
    <source>
        <strain evidence="2 3">A7024</strain>
    </source>
</reference>
<feature type="transmembrane region" description="Helical" evidence="1">
    <location>
        <begin position="26"/>
        <end position="44"/>
    </location>
</feature>
<keyword evidence="1" id="KW-0812">Transmembrane</keyword>
<dbReference type="EMBL" id="JAAKZV010000145">
    <property type="protein sequence ID" value="NGN67488.1"/>
    <property type="molecule type" value="Genomic_DNA"/>
</dbReference>